<keyword evidence="3" id="KW-1185">Reference proteome</keyword>
<reference evidence="3" key="1">
    <citation type="submission" date="2023-07" db="EMBL/GenBank/DDBJ databases">
        <title>The carbon used by Thiothrix.</title>
        <authorList>
            <person name="Chen L."/>
        </authorList>
    </citation>
    <scope>NUCLEOTIDE SEQUENCE [LARGE SCALE GENOMIC DNA]</scope>
</reference>
<sequence>MDTQVLAQRNPVADPYLGIVYGFDDSPQNTEWLLSSGWANMPETDRDGFVAAILDVYPTQVEALQTLYMNAFGRLGDPEGLAYWTLNMLHTGTTDPTNLLLPVINESPEYVGMLKTALGNREDLASLKTGQEIEDCIRTLDSSTQQGLYGKLIDNLYENIFGRVADAGGKAYWTSELEQGHTNLLQIMGSLINGAGTTDKVLLETKGAIAYDAVQALVDHNVITSRDITQAGTVKIQAALSGMQERLSEYDSSEISSLWADKETLIGKMLQDAGLSS</sequence>
<evidence type="ECO:0000259" key="1">
    <source>
        <dbReference type="Pfam" id="PF13946"/>
    </source>
</evidence>
<dbReference type="InterPro" id="IPR025282">
    <property type="entry name" value="DUF4214"/>
</dbReference>
<dbReference type="RefSeq" id="WP_324697545.1">
    <property type="nucleotide sequence ID" value="NZ_JAYMYJ010000145.1"/>
</dbReference>
<feature type="domain" description="DUF4214" evidence="1">
    <location>
        <begin position="152"/>
        <end position="182"/>
    </location>
</feature>
<reference evidence="2 3" key="2">
    <citation type="submission" date="2024-01" db="EMBL/GenBank/DDBJ databases">
        <authorList>
            <person name="Xie X."/>
        </authorList>
    </citation>
    <scope>NUCLEOTIDE SEQUENCE [LARGE SCALE GENOMIC DNA]</scope>
    <source>
        <strain evidence="2">SCUT-1</strain>
    </source>
</reference>
<proteinExistence type="predicted"/>
<evidence type="ECO:0000313" key="2">
    <source>
        <dbReference type="EMBL" id="MEB4592963.1"/>
    </source>
</evidence>
<dbReference type="Proteomes" id="UP001308005">
    <property type="component" value="Unassembled WGS sequence"/>
</dbReference>
<accession>A0ABU6D1L6</accession>
<organism evidence="2 3">
    <name type="scientific">Candidatus Thiothrix phosphatis</name>
    <dbReference type="NCBI Taxonomy" id="3112415"/>
    <lineage>
        <taxon>Bacteria</taxon>
        <taxon>Pseudomonadati</taxon>
        <taxon>Pseudomonadota</taxon>
        <taxon>Gammaproteobacteria</taxon>
        <taxon>Thiotrichales</taxon>
        <taxon>Thiotrichaceae</taxon>
        <taxon>Thiothrix</taxon>
    </lineage>
</organism>
<name>A0ABU6D1L6_9GAMM</name>
<gene>
    <name evidence="2" type="ORF">VSS37_18430</name>
</gene>
<evidence type="ECO:0000313" key="3">
    <source>
        <dbReference type="Proteomes" id="UP001308005"/>
    </source>
</evidence>
<protein>
    <submittedName>
        <fullName evidence="2">DUF4214 domain-containing protein</fullName>
    </submittedName>
</protein>
<dbReference type="Pfam" id="PF13946">
    <property type="entry name" value="DUF4214"/>
    <property type="match status" value="1"/>
</dbReference>
<dbReference type="EMBL" id="JAYMYJ010000145">
    <property type="protein sequence ID" value="MEB4592963.1"/>
    <property type="molecule type" value="Genomic_DNA"/>
</dbReference>
<comment type="caution">
    <text evidence="2">The sequence shown here is derived from an EMBL/GenBank/DDBJ whole genome shotgun (WGS) entry which is preliminary data.</text>
</comment>